<dbReference type="SUPFAM" id="SSF56784">
    <property type="entry name" value="HAD-like"/>
    <property type="match status" value="1"/>
</dbReference>
<dbReference type="InterPro" id="IPR036412">
    <property type="entry name" value="HAD-like_sf"/>
</dbReference>
<accession>A0A8H3IVN6</accession>
<dbReference type="InterPro" id="IPR023214">
    <property type="entry name" value="HAD_sf"/>
</dbReference>
<dbReference type="AlphaFoldDB" id="A0A8H3IVN6"/>
<evidence type="ECO:0000256" key="1">
    <source>
        <dbReference type="SAM" id="MobiDB-lite"/>
    </source>
</evidence>
<sequence>MPPFPPVRACIFDVDGLLINSEDIYSDIYNNILRSYGKPDLPWSIKAKQQSRGRQGMLQLLNWAQLPITYDEWTGKVSAQYGLFETCTPLPGVPKLLLNLSSETAPAVHTAIGSSATSKTFKIKTSHLPSIGSAFPQECRVFGDDAAMSETRKKPMPDVFLLALGKINAFLEGGEREVKPEECLVFEDSVAGVEAGRRAGMRVCWVPHKGLREVWRGREGMVLEGKSQEDDYEKDMRKGLDEEQKDKQSELQSHLWSEDGWAEMLMSLEEFDYEHYGIGLKHS</sequence>
<dbReference type="SFLD" id="SFLDS00003">
    <property type="entry name" value="Haloacid_Dehalogenase"/>
    <property type="match status" value="1"/>
</dbReference>
<dbReference type="GO" id="GO:0016791">
    <property type="term" value="F:phosphatase activity"/>
    <property type="evidence" value="ECO:0007669"/>
    <property type="project" value="UniProtKB-ARBA"/>
</dbReference>
<dbReference type="PANTHER" id="PTHR18901:SF38">
    <property type="entry name" value="PSEUDOURIDINE-5'-PHOSPHATASE"/>
    <property type="match status" value="1"/>
</dbReference>
<dbReference type="Gene3D" id="3.40.50.1000">
    <property type="entry name" value="HAD superfamily/HAD-like"/>
    <property type="match status" value="1"/>
</dbReference>
<evidence type="ECO:0000313" key="3">
    <source>
        <dbReference type="Proteomes" id="UP000664203"/>
    </source>
</evidence>
<dbReference type="EMBL" id="CAJPDR010000411">
    <property type="protein sequence ID" value="CAF9935575.1"/>
    <property type="molecule type" value="Genomic_DNA"/>
</dbReference>
<organism evidence="2 3">
    <name type="scientific">Alectoria fallacina</name>
    <dbReference type="NCBI Taxonomy" id="1903189"/>
    <lineage>
        <taxon>Eukaryota</taxon>
        <taxon>Fungi</taxon>
        <taxon>Dikarya</taxon>
        <taxon>Ascomycota</taxon>
        <taxon>Pezizomycotina</taxon>
        <taxon>Lecanoromycetes</taxon>
        <taxon>OSLEUM clade</taxon>
        <taxon>Lecanoromycetidae</taxon>
        <taxon>Lecanorales</taxon>
        <taxon>Lecanorineae</taxon>
        <taxon>Parmeliaceae</taxon>
        <taxon>Alectoria</taxon>
    </lineage>
</organism>
<evidence type="ECO:0000313" key="2">
    <source>
        <dbReference type="EMBL" id="CAF9935575.1"/>
    </source>
</evidence>
<dbReference type="PANTHER" id="PTHR18901">
    <property type="entry name" value="2-DEOXYGLUCOSE-6-PHOSPHATE PHOSPHATASE 2"/>
    <property type="match status" value="1"/>
</dbReference>
<protein>
    <submittedName>
        <fullName evidence="2">Pseudouridine-5'-phosphatase</fullName>
    </submittedName>
</protein>
<dbReference type="OrthoDB" id="40579at2759"/>
<keyword evidence="3" id="KW-1185">Reference proteome</keyword>
<feature type="compositionally biased region" description="Basic and acidic residues" evidence="1">
    <location>
        <begin position="226"/>
        <end position="249"/>
    </location>
</feature>
<dbReference type="Gene3D" id="1.10.150.240">
    <property type="entry name" value="Putative phosphatase, domain 2"/>
    <property type="match status" value="1"/>
</dbReference>
<name>A0A8H3IVN6_9LECA</name>
<dbReference type="SFLD" id="SFLDG01129">
    <property type="entry name" value="C1.5:_HAD__Beta-PGM__Phosphata"/>
    <property type="match status" value="1"/>
</dbReference>
<dbReference type="Pfam" id="PF00702">
    <property type="entry name" value="Hydrolase"/>
    <property type="match status" value="1"/>
</dbReference>
<dbReference type="InterPro" id="IPR006439">
    <property type="entry name" value="HAD-SF_hydro_IA"/>
</dbReference>
<dbReference type="NCBIfam" id="TIGR01509">
    <property type="entry name" value="HAD-SF-IA-v3"/>
    <property type="match status" value="1"/>
</dbReference>
<dbReference type="Proteomes" id="UP000664203">
    <property type="component" value="Unassembled WGS sequence"/>
</dbReference>
<proteinExistence type="predicted"/>
<dbReference type="InterPro" id="IPR023198">
    <property type="entry name" value="PGP-like_dom2"/>
</dbReference>
<gene>
    <name evidence="2" type="primary">HDHD1</name>
    <name evidence="2" type="ORF">ALECFALPRED_006487</name>
</gene>
<reference evidence="2" key="1">
    <citation type="submission" date="2021-03" db="EMBL/GenBank/DDBJ databases">
        <authorList>
            <person name="Tagirdzhanova G."/>
        </authorList>
    </citation>
    <scope>NUCLEOTIDE SEQUENCE</scope>
</reference>
<feature type="region of interest" description="Disordered" evidence="1">
    <location>
        <begin position="226"/>
        <end position="251"/>
    </location>
</feature>
<comment type="caution">
    <text evidence="2">The sequence shown here is derived from an EMBL/GenBank/DDBJ whole genome shotgun (WGS) entry which is preliminary data.</text>
</comment>